<comment type="caution">
    <text evidence="2">The sequence shown here is derived from an EMBL/GenBank/DDBJ whole genome shotgun (WGS) entry which is preliminary data.</text>
</comment>
<reference evidence="2 3" key="1">
    <citation type="submission" date="2017-11" db="EMBL/GenBank/DDBJ databases">
        <title>De-novo sequencing of pomegranate (Punica granatum L.) genome.</title>
        <authorList>
            <person name="Akparov Z."/>
            <person name="Amiraslanov A."/>
            <person name="Hajiyeva S."/>
            <person name="Abbasov M."/>
            <person name="Kaur K."/>
            <person name="Hamwieh A."/>
            <person name="Solovyev V."/>
            <person name="Salamov A."/>
            <person name="Braich B."/>
            <person name="Kosarev P."/>
            <person name="Mahmoud A."/>
            <person name="Hajiyev E."/>
            <person name="Babayeva S."/>
            <person name="Izzatullayeva V."/>
            <person name="Mammadov A."/>
            <person name="Mammadov A."/>
            <person name="Sharifova S."/>
            <person name="Ojaghi J."/>
            <person name="Eynullazada K."/>
            <person name="Bayramov B."/>
            <person name="Abdulazimova A."/>
            <person name="Shahmuradov I."/>
        </authorList>
    </citation>
    <scope>NUCLEOTIDE SEQUENCE [LARGE SCALE GENOMIC DNA]</scope>
    <source>
        <strain evidence="3">cv. AG2017</strain>
        <tissue evidence="2">Leaf</tissue>
    </source>
</reference>
<proteinExistence type="predicted"/>
<dbReference type="EMBL" id="PGOL01000750">
    <property type="protein sequence ID" value="PKI65464.1"/>
    <property type="molecule type" value="Genomic_DNA"/>
</dbReference>
<protein>
    <submittedName>
        <fullName evidence="2">Uncharacterized protein</fullName>
    </submittedName>
</protein>
<gene>
    <name evidence="2" type="ORF">CRG98_014122</name>
</gene>
<name>A0A2I0KAB5_PUNGR</name>
<dbReference type="Proteomes" id="UP000233551">
    <property type="component" value="Unassembled WGS sequence"/>
</dbReference>
<organism evidence="2 3">
    <name type="scientific">Punica granatum</name>
    <name type="common">Pomegranate</name>
    <dbReference type="NCBI Taxonomy" id="22663"/>
    <lineage>
        <taxon>Eukaryota</taxon>
        <taxon>Viridiplantae</taxon>
        <taxon>Streptophyta</taxon>
        <taxon>Embryophyta</taxon>
        <taxon>Tracheophyta</taxon>
        <taxon>Spermatophyta</taxon>
        <taxon>Magnoliopsida</taxon>
        <taxon>eudicotyledons</taxon>
        <taxon>Gunneridae</taxon>
        <taxon>Pentapetalae</taxon>
        <taxon>rosids</taxon>
        <taxon>malvids</taxon>
        <taxon>Myrtales</taxon>
        <taxon>Lythraceae</taxon>
        <taxon>Punica</taxon>
    </lineage>
</organism>
<evidence type="ECO:0000313" key="3">
    <source>
        <dbReference type="Proteomes" id="UP000233551"/>
    </source>
</evidence>
<dbReference type="AlphaFoldDB" id="A0A2I0KAB5"/>
<evidence type="ECO:0000256" key="1">
    <source>
        <dbReference type="SAM" id="MobiDB-lite"/>
    </source>
</evidence>
<keyword evidence="3" id="KW-1185">Reference proteome</keyword>
<feature type="region of interest" description="Disordered" evidence="1">
    <location>
        <begin position="1"/>
        <end position="28"/>
    </location>
</feature>
<accession>A0A2I0KAB5</accession>
<evidence type="ECO:0000313" key="2">
    <source>
        <dbReference type="EMBL" id="PKI65464.1"/>
    </source>
</evidence>
<sequence>MGPTRKKEKGVLQNHGTSLKKGEGSFVESWDRPVRGRRELQKNAGNVDARTCAGVPRRCSPRGADSSKVGTTAGMKLLCQWSALPLGQCRLRRWSGCVICWRSILPLGRLFDGDRRLVMRDSSSGEKRLRILRDRESELAVVLAFTCLRQVFKLVRDAPVG</sequence>